<gene>
    <name evidence="1" type="ORF">COO91_11013</name>
</gene>
<dbReference type="KEGG" id="nfl:COO91_11013"/>
<reference evidence="1 2" key="1">
    <citation type="submission" date="2017-11" db="EMBL/GenBank/DDBJ databases">
        <title>Complete genome of a free-living desiccation-tolerant cyanobacterium and its photosynthetic adaptation to extreme terrestrial habitat.</title>
        <authorList>
            <person name="Shang J."/>
        </authorList>
    </citation>
    <scope>NUCLEOTIDE SEQUENCE [LARGE SCALE GENOMIC DNA]</scope>
    <source>
        <strain evidence="1 2">CCNUN1</strain>
        <plasmid evidence="2">pnfsy08</plasmid>
    </source>
</reference>
<dbReference type="OrthoDB" id="436909at2"/>
<keyword evidence="2" id="KW-1185">Reference proteome</keyword>
<dbReference type="RefSeq" id="WP_100904335.1">
    <property type="nucleotide sequence ID" value="NZ_CAWNNC010000009.1"/>
</dbReference>
<accession>A0A2K8TAP1</accession>
<evidence type="ECO:0000313" key="1">
    <source>
        <dbReference type="EMBL" id="AUB44768.1"/>
    </source>
</evidence>
<dbReference type="EMBL" id="CP024793">
    <property type="protein sequence ID" value="AUB44768.1"/>
    <property type="molecule type" value="Genomic_DNA"/>
</dbReference>
<geneLocation type="plasmid" evidence="2">
    <name>pnfsy08</name>
</geneLocation>
<protein>
    <submittedName>
        <fullName evidence="1">Ca2+-binding protein, RTX toxin-related</fullName>
    </submittedName>
</protein>
<dbReference type="Proteomes" id="UP000232003">
    <property type="component" value="Plasmid pNFSY08"/>
</dbReference>
<dbReference type="AlphaFoldDB" id="A0A2K8TAP1"/>
<organism evidence="1 2">
    <name type="scientific">Nostoc flagelliforme CCNUN1</name>
    <dbReference type="NCBI Taxonomy" id="2038116"/>
    <lineage>
        <taxon>Bacteria</taxon>
        <taxon>Bacillati</taxon>
        <taxon>Cyanobacteriota</taxon>
        <taxon>Cyanophyceae</taxon>
        <taxon>Nostocales</taxon>
        <taxon>Nostocaceae</taxon>
        <taxon>Nostoc</taxon>
    </lineage>
</organism>
<keyword evidence="1" id="KW-0614">Plasmid</keyword>
<proteinExistence type="predicted"/>
<evidence type="ECO:0000313" key="2">
    <source>
        <dbReference type="Proteomes" id="UP000232003"/>
    </source>
</evidence>
<name>A0A2K8TAP1_9NOSO</name>
<sequence>MGLGDYALIADFNATEDTLQLSGSKSYSLGAVPTGLATGTALFLNETSPELIAIIQGSSNLTLSASYFLTV</sequence>